<reference evidence="2 3" key="1">
    <citation type="submission" date="2024-06" db="EMBL/GenBank/DDBJ databases">
        <title>Genomic Encyclopedia of Type Strains, Phase IV (KMG-IV): sequencing the most valuable type-strain genomes for metagenomic binning, comparative biology and taxonomic classification.</title>
        <authorList>
            <person name="Goeker M."/>
        </authorList>
    </citation>
    <scope>NUCLEOTIDE SEQUENCE [LARGE SCALE GENOMIC DNA]</scope>
    <source>
        <strain evidence="2 3">DSM 105042</strain>
    </source>
</reference>
<protein>
    <submittedName>
        <fullName evidence="2">Uncharacterized protein</fullName>
    </submittedName>
</protein>
<dbReference type="RefSeq" id="WP_247242698.1">
    <property type="nucleotide sequence ID" value="NZ_JALJRA010000002.1"/>
</dbReference>
<feature type="transmembrane region" description="Helical" evidence="1">
    <location>
        <begin position="51"/>
        <end position="70"/>
    </location>
</feature>
<evidence type="ECO:0000256" key="1">
    <source>
        <dbReference type="SAM" id="Phobius"/>
    </source>
</evidence>
<keyword evidence="3" id="KW-1185">Reference proteome</keyword>
<dbReference type="EMBL" id="JBEPLJ010000002">
    <property type="protein sequence ID" value="MET3584394.1"/>
    <property type="molecule type" value="Genomic_DNA"/>
</dbReference>
<accession>A0ABV2H1S1</accession>
<proteinExistence type="predicted"/>
<keyword evidence="1" id="KW-0812">Transmembrane</keyword>
<evidence type="ECO:0000313" key="2">
    <source>
        <dbReference type="EMBL" id="MET3584394.1"/>
    </source>
</evidence>
<comment type="caution">
    <text evidence="2">The sequence shown here is derived from an EMBL/GenBank/DDBJ whole genome shotgun (WGS) entry which is preliminary data.</text>
</comment>
<gene>
    <name evidence="2" type="ORF">ABID21_000489</name>
</gene>
<sequence>MLLLTATLLGMSAAFLRSALSIALVALLIVAAFAGAGLVSGGTCAFTKLVYALLGYNLGLFNVLCGLLLARRLRLI</sequence>
<keyword evidence="1" id="KW-0472">Membrane</keyword>
<name>A0ABV2H1S1_9HYPH</name>
<dbReference type="Proteomes" id="UP001549031">
    <property type="component" value="Unassembled WGS sequence"/>
</dbReference>
<evidence type="ECO:0000313" key="3">
    <source>
        <dbReference type="Proteomes" id="UP001549031"/>
    </source>
</evidence>
<organism evidence="2 3">
    <name type="scientific">Pseudorhizobium tarimense</name>
    <dbReference type="NCBI Taxonomy" id="1079109"/>
    <lineage>
        <taxon>Bacteria</taxon>
        <taxon>Pseudomonadati</taxon>
        <taxon>Pseudomonadota</taxon>
        <taxon>Alphaproteobacteria</taxon>
        <taxon>Hyphomicrobiales</taxon>
        <taxon>Rhizobiaceae</taxon>
        <taxon>Rhizobium/Agrobacterium group</taxon>
        <taxon>Pseudorhizobium</taxon>
    </lineage>
</organism>
<keyword evidence="1" id="KW-1133">Transmembrane helix</keyword>